<feature type="domain" description="STAS" evidence="6">
    <location>
        <begin position="440"/>
        <end position="552"/>
    </location>
</feature>
<feature type="transmembrane region" description="Helical" evidence="5">
    <location>
        <begin position="244"/>
        <end position="270"/>
    </location>
</feature>
<dbReference type="CDD" id="cd07042">
    <property type="entry name" value="STAS_SulP_like_sulfate_transporter"/>
    <property type="match status" value="1"/>
</dbReference>
<feature type="transmembrane region" description="Helical" evidence="5">
    <location>
        <begin position="384"/>
        <end position="412"/>
    </location>
</feature>
<feature type="transmembrane region" description="Helical" evidence="5">
    <location>
        <begin position="330"/>
        <end position="363"/>
    </location>
</feature>
<dbReference type="AlphaFoldDB" id="A0A419I736"/>
<comment type="subcellular location">
    <subcellularLocation>
        <location evidence="1">Membrane</location>
        <topology evidence="1">Multi-pass membrane protein</topology>
    </subcellularLocation>
</comment>
<evidence type="ECO:0000313" key="8">
    <source>
        <dbReference type="Proteomes" id="UP000285112"/>
    </source>
</evidence>
<feature type="transmembrane region" description="Helical" evidence="5">
    <location>
        <begin position="180"/>
        <end position="198"/>
    </location>
</feature>
<name>A0A419I736_9PSEU</name>
<feature type="transmembrane region" description="Helical" evidence="5">
    <location>
        <begin position="291"/>
        <end position="310"/>
    </location>
</feature>
<comment type="caution">
    <text evidence="7">The sequence shown here is derived from an EMBL/GenBank/DDBJ whole genome shotgun (WGS) entry which is preliminary data.</text>
</comment>
<evidence type="ECO:0000256" key="5">
    <source>
        <dbReference type="SAM" id="Phobius"/>
    </source>
</evidence>
<dbReference type="Pfam" id="PF01740">
    <property type="entry name" value="STAS"/>
    <property type="match status" value="1"/>
</dbReference>
<evidence type="ECO:0000259" key="6">
    <source>
        <dbReference type="PROSITE" id="PS50801"/>
    </source>
</evidence>
<dbReference type="Proteomes" id="UP000285112">
    <property type="component" value="Unassembled WGS sequence"/>
</dbReference>
<organism evidence="7 8">
    <name type="scientific">Amycolatopsis panacis</name>
    <dbReference type="NCBI Taxonomy" id="2340917"/>
    <lineage>
        <taxon>Bacteria</taxon>
        <taxon>Bacillati</taxon>
        <taxon>Actinomycetota</taxon>
        <taxon>Actinomycetes</taxon>
        <taxon>Pseudonocardiales</taxon>
        <taxon>Pseudonocardiaceae</taxon>
        <taxon>Amycolatopsis</taxon>
    </lineage>
</organism>
<dbReference type="GO" id="GO:0055085">
    <property type="term" value="P:transmembrane transport"/>
    <property type="evidence" value="ECO:0007669"/>
    <property type="project" value="InterPro"/>
</dbReference>
<dbReference type="Pfam" id="PF00916">
    <property type="entry name" value="Sulfate_transp"/>
    <property type="match status" value="1"/>
</dbReference>
<dbReference type="Gene3D" id="3.30.750.24">
    <property type="entry name" value="STAS domain"/>
    <property type="match status" value="1"/>
</dbReference>
<evidence type="ECO:0000313" key="7">
    <source>
        <dbReference type="EMBL" id="RJQ87262.1"/>
    </source>
</evidence>
<protein>
    <submittedName>
        <fullName evidence="7">Sulfate permease</fullName>
    </submittedName>
</protein>
<evidence type="ECO:0000256" key="2">
    <source>
        <dbReference type="ARBA" id="ARBA00022692"/>
    </source>
</evidence>
<dbReference type="PANTHER" id="PTHR11814">
    <property type="entry name" value="SULFATE TRANSPORTER"/>
    <property type="match status" value="1"/>
</dbReference>
<dbReference type="NCBIfam" id="TIGR00815">
    <property type="entry name" value="sulP"/>
    <property type="match status" value="1"/>
</dbReference>
<reference evidence="7 8" key="1">
    <citation type="submission" date="2018-09" db="EMBL/GenBank/DDBJ databases">
        <title>YIM PH 21725 draft genome.</title>
        <authorList>
            <person name="Miao C."/>
        </authorList>
    </citation>
    <scope>NUCLEOTIDE SEQUENCE [LARGE SCALE GENOMIC DNA]</scope>
    <source>
        <strain evidence="8">YIM PH21725</strain>
    </source>
</reference>
<keyword evidence="8" id="KW-1185">Reference proteome</keyword>
<dbReference type="InterPro" id="IPR011547">
    <property type="entry name" value="SLC26A/SulP_dom"/>
</dbReference>
<dbReference type="EMBL" id="QZFV01000069">
    <property type="protein sequence ID" value="RJQ87262.1"/>
    <property type="molecule type" value="Genomic_DNA"/>
</dbReference>
<gene>
    <name evidence="7" type="primary">sulP</name>
    <name evidence="7" type="ORF">D5S19_10050</name>
</gene>
<evidence type="ECO:0000256" key="3">
    <source>
        <dbReference type="ARBA" id="ARBA00022989"/>
    </source>
</evidence>
<feature type="transmembrane region" description="Helical" evidence="5">
    <location>
        <begin position="135"/>
        <end position="160"/>
    </location>
</feature>
<dbReference type="InterPro" id="IPR001902">
    <property type="entry name" value="SLC26A/SulP_fam"/>
</dbReference>
<dbReference type="InterPro" id="IPR036513">
    <property type="entry name" value="STAS_dom_sf"/>
</dbReference>
<evidence type="ECO:0000256" key="1">
    <source>
        <dbReference type="ARBA" id="ARBA00004141"/>
    </source>
</evidence>
<feature type="transmembrane region" description="Helical" evidence="5">
    <location>
        <begin position="102"/>
        <end position="123"/>
    </location>
</feature>
<dbReference type="OrthoDB" id="9769739at2"/>
<dbReference type="PROSITE" id="PS50801">
    <property type="entry name" value="STAS"/>
    <property type="match status" value="1"/>
</dbReference>
<dbReference type="SUPFAM" id="SSF52091">
    <property type="entry name" value="SpoIIaa-like"/>
    <property type="match status" value="1"/>
</dbReference>
<keyword evidence="3 5" id="KW-1133">Transmembrane helix</keyword>
<keyword evidence="2 5" id="KW-0812">Transmembrane</keyword>
<sequence>MRPTWSTLAPGLGQFRTYDRRSLRGDLQAGVTVAAYLVPQVMAYATVAGLPPVTGLWAALGPLAVYTLLGSSRQLSVGPESSTALMTAVTLGPLASGDPRRYATLAAVLAVLVGVFGLLGRLARLGFFAELLSKPVLTGYLAGIAVLMIAGELGAVTGAPVTGSDVLQQVNGFLRAVRHVHWPTLAIAGAVLVLLLVLARVAPQAPGPLLAVLAATAAVAVFSLQQHGVQVVGQVPRGLPVPGLAFVSGSDLAALVLPAAGILLVGYSDITLTSRAFASRRGETVDANQELTALGAINVAAGLLHGFPVSCSASRTVLGDAVGSRTQLYSVVTLAGLVLVLLVGGPVLAVFPAAALGALVVYAAFRLIDLPEFRRIARFRRSEFVLAVLTTAAVVGFGVLYGVLAAIALSVLDLLRKLARPHDGILAYVPGVAGMHDVDDYPEAQPIPGLIVYRYDAPLCFANAENFRARALGSLGDSTEWFLLNAEANVEIDFSGADALDQLRAELDRRGIVFAMARVKQDVHDQLSAAGLVDRIGANRIFMTLPSAVAAYAQWYEARHGKSPGDASRG</sequence>
<feature type="transmembrane region" description="Helical" evidence="5">
    <location>
        <begin position="205"/>
        <end position="224"/>
    </location>
</feature>
<dbReference type="RefSeq" id="WP_120023072.1">
    <property type="nucleotide sequence ID" value="NZ_QZFV01000069.1"/>
</dbReference>
<keyword evidence="4 5" id="KW-0472">Membrane</keyword>
<accession>A0A419I736</accession>
<proteinExistence type="predicted"/>
<evidence type="ECO:0000256" key="4">
    <source>
        <dbReference type="ARBA" id="ARBA00023136"/>
    </source>
</evidence>
<dbReference type="GO" id="GO:0016020">
    <property type="term" value="C:membrane"/>
    <property type="evidence" value="ECO:0007669"/>
    <property type="project" value="UniProtKB-SubCell"/>
</dbReference>
<dbReference type="InterPro" id="IPR002645">
    <property type="entry name" value="STAS_dom"/>
</dbReference>